<dbReference type="InterPro" id="IPR002942">
    <property type="entry name" value="S4_RNA-bd"/>
</dbReference>
<dbReference type="RefSeq" id="WP_005319200.1">
    <property type="nucleotide sequence ID" value="NZ_CP011340.1"/>
</dbReference>
<accession>A0A0M5IPG2</accession>
<dbReference type="CDD" id="cd02440">
    <property type="entry name" value="AdoMet_MTases"/>
    <property type="match status" value="1"/>
</dbReference>
<evidence type="ECO:0000313" key="4">
    <source>
        <dbReference type="Proteomes" id="UP000060513"/>
    </source>
</evidence>
<dbReference type="PIRSF" id="PIRSF005578">
    <property type="entry name" value="TlyA"/>
    <property type="match status" value="1"/>
</dbReference>
<proteinExistence type="inferred from homology"/>
<dbReference type="GO" id="GO:0003723">
    <property type="term" value="F:RNA binding"/>
    <property type="evidence" value="ECO:0007669"/>
    <property type="project" value="UniProtKB-KW"/>
</dbReference>
<name>A0A0M5IPG2_STRPR</name>
<reference evidence="3 4" key="1">
    <citation type="submission" date="2015-08" db="EMBL/GenBank/DDBJ databases">
        <title>Genome sequence of the pristinamycin over-producing bacterium Streptomyces pristinaespiralis HCCB10218.</title>
        <authorList>
            <person name="Tian J."/>
            <person name="Yang J."/>
            <person name="Li L."/>
            <person name="Ruan L."/>
            <person name="Wei W."/>
            <person name="Zheng G."/>
            <person name="Wei Z."/>
            <person name="Yang S."/>
            <person name="Ge M."/>
            <person name="Jiang W."/>
            <person name="Lu Y."/>
        </authorList>
    </citation>
    <scope>NUCLEOTIDE SEQUENCE [LARGE SCALE GENOMIC DNA]</scope>
    <source>
        <strain evidence="3 4">HCCB 10218</strain>
    </source>
</reference>
<dbReference type="STRING" id="38300.SPRI_5742"/>
<evidence type="ECO:0000313" key="3">
    <source>
        <dbReference type="EMBL" id="ALC24048.1"/>
    </source>
</evidence>
<dbReference type="SMART" id="SM00363">
    <property type="entry name" value="S4"/>
    <property type="match status" value="1"/>
</dbReference>
<dbReference type="InterPro" id="IPR004538">
    <property type="entry name" value="Hemolysin_A/TlyA"/>
</dbReference>
<dbReference type="EMBL" id="CP011340">
    <property type="protein sequence ID" value="ALC24048.1"/>
    <property type="molecule type" value="Genomic_DNA"/>
</dbReference>
<dbReference type="AlphaFoldDB" id="A0A0M5IPG2"/>
<dbReference type="InterPro" id="IPR036986">
    <property type="entry name" value="S4_RNA-bd_sf"/>
</dbReference>
<dbReference type="SUPFAM" id="SSF53335">
    <property type="entry name" value="S-adenosyl-L-methionine-dependent methyltransferases"/>
    <property type="match status" value="1"/>
</dbReference>
<dbReference type="InterPro" id="IPR002877">
    <property type="entry name" value="RNA_MeTrfase_FtsJ_dom"/>
</dbReference>
<dbReference type="CDD" id="cd00165">
    <property type="entry name" value="S4"/>
    <property type="match status" value="1"/>
</dbReference>
<dbReference type="NCBIfam" id="TIGR00478">
    <property type="entry name" value="tly"/>
    <property type="match status" value="1"/>
</dbReference>
<dbReference type="PANTHER" id="PTHR32319:SF0">
    <property type="entry name" value="BACTERIAL HEMOLYSIN-LIKE PROTEIN"/>
    <property type="match status" value="1"/>
</dbReference>
<dbReference type="Pfam" id="PF01479">
    <property type="entry name" value="S4"/>
    <property type="match status" value="1"/>
</dbReference>
<dbReference type="Gene3D" id="3.40.50.150">
    <property type="entry name" value="Vaccinia Virus protein VP39"/>
    <property type="match status" value="1"/>
</dbReference>
<dbReference type="OrthoDB" id="9784736at2"/>
<gene>
    <name evidence="3" type="ORF">SPRI_5742</name>
</gene>
<dbReference type="PANTHER" id="PTHR32319">
    <property type="entry name" value="BACTERIAL HEMOLYSIN-LIKE PROTEIN"/>
    <property type="match status" value="1"/>
</dbReference>
<comment type="similarity">
    <text evidence="2">Belongs to the TlyA family.</text>
</comment>
<organism evidence="3">
    <name type="scientific">Streptomyces pristinaespiralis</name>
    <dbReference type="NCBI Taxonomy" id="38300"/>
    <lineage>
        <taxon>Bacteria</taxon>
        <taxon>Bacillati</taxon>
        <taxon>Actinomycetota</taxon>
        <taxon>Actinomycetes</taxon>
        <taxon>Kitasatosporales</taxon>
        <taxon>Streptomycetaceae</taxon>
        <taxon>Streptomyces</taxon>
    </lineage>
</organism>
<dbReference type="InterPro" id="IPR047048">
    <property type="entry name" value="TlyA"/>
</dbReference>
<dbReference type="InterPro" id="IPR029063">
    <property type="entry name" value="SAM-dependent_MTases_sf"/>
</dbReference>
<evidence type="ECO:0000256" key="1">
    <source>
        <dbReference type="ARBA" id="ARBA00022884"/>
    </source>
</evidence>
<dbReference type="SUPFAM" id="SSF55174">
    <property type="entry name" value="Alpha-L RNA-binding motif"/>
    <property type="match status" value="1"/>
</dbReference>
<dbReference type="Proteomes" id="UP000060513">
    <property type="component" value="Chromosome"/>
</dbReference>
<protein>
    <submittedName>
        <fullName evidence="3">Cytochrome C oxidase subunit II</fullName>
    </submittedName>
</protein>
<evidence type="ECO:0000256" key="2">
    <source>
        <dbReference type="ARBA" id="ARBA00029460"/>
    </source>
</evidence>
<dbReference type="PATRIC" id="fig|38300.4.peg.6016"/>
<dbReference type="Gene3D" id="3.10.290.10">
    <property type="entry name" value="RNA-binding S4 domain"/>
    <property type="match status" value="1"/>
</dbReference>
<dbReference type="GO" id="GO:0008168">
    <property type="term" value="F:methyltransferase activity"/>
    <property type="evidence" value="ECO:0007669"/>
    <property type="project" value="InterPro"/>
</dbReference>
<sequence length="271" mass="28493">MAGVARRRLDAELVRRKLARSREHASQLIAAGRVTVGRNTATKPATQVETSAAIVVAADDSDPDYVSRGGHKLAGALAAFVPLGLEVEGRRALDAGASTGGFTDVLLRSGARHVVAVDVGYGQLAWSLQSDERVTVKDRTNVREMTLETIDGEPVDLVVGDLSFIPLGLVLPALVRCSAPDADLVLMVKPQFEVGKERLGSGGVVRSPELRADAVRAVARRAAELGLGVRGVTASPLPGPSGNVEYFLWLRAGAPELDPADVDRAVAEGPR</sequence>
<dbReference type="OMA" id="VLMVKPQ"/>
<dbReference type="KEGG" id="spri:SPRI_5742"/>
<dbReference type="GO" id="GO:0032259">
    <property type="term" value="P:methylation"/>
    <property type="evidence" value="ECO:0007669"/>
    <property type="project" value="InterPro"/>
</dbReference>
<dbReference type="GeneID" id="97233211"/>
<keyword evidence="1" id="KW-0694">RNA-binding</keyword>
<dbReference type="Pfam" id="PF01728">
    <property type="entry name" value="FtsJ"/>
    <property type="match status" value="1"/>
</dbReference>
<dbReference type="PROSITE" id="PS50889">
    <property type="entry name" value="S4"/>
    <property type="match status" value="1"/>
</dbReference>